<accession>A0A9N9AV74</accession>
<dbReference type="EMBL" id="CAJVPS010001567">
    <property type="protein sequence ID" value="CAG8543459.1"/>
    <property type="molecule type" value="Genomic_DNA"/>
</dbReference>
<sequence length="210" mass="23792">MKVNSTDTSPLNIKLPFPPQITSSNLIEKAVTKLRTSGKTSRIPNGFLCYRMAFCKELQALKHPVITQPQLSALAKQSWLKEPEHVRTEYQKIAAEAKNIYKQSCIEQKLILHEQKNKLKNVQESSPATANFNYSTSTASSSSSSPETKNLNNLHFSLQKFTENGPFTNTELYPNFHTSGTTPFSYNYPNFFCHQLLTPEKTRAKNAMEK</sequence>
<keyword evidence="2" id="KW-1185">Reference proteome</keyword>
<reference evidence="1" key="1">
    <citation type="submission" date="2021-06" db="EMBL/GenBank/DDBJ databases">
        <authorList>
            <person name="Kallberg Y."/>
            <person name="Tangrot J."/>
            <person name="Rosling A."/>
        </authorList>
    </citation>
    <scope>NUCLEOTIDE SEQUENCE</scope>
    <source>
        <strain evidence="1">FL130A</strain>
    </source>
</reference>
<organism evidence="1 2">
    <name type="scientific">Ambispora leptoticha</name>
    <dbReference type="NCBI Taxonomy" id="144679"/>
    <lineage>
        <taxon>Eukaryota</taxon>
        <taxon>Fungi</taxon>
        <taxon>Fungi incertae sedis</taxon>
        <taxon>Mucoromycota</taxon>
        <taxon>Glomeromycotina</taxon>
        <taxon>Glomeromycetes</taxon>
        <taxon>Archaeosporales</taxon>
        <taxon>Ambisporaceae</taxon>
        <taxon>Ambispora</taxon>
    </lineage>
</organism>
<dbReference type="Gene3D" id="1.10.30.10">
    <property type="entry name" value="High mobility group box domain"/>
    <property type="match status" value="1"/>
</dbReference>
<comment type="caution">
    <text evidence="1">The sequence shown here is derived from an EMBL/GenBank/DDBJ whole genome shotgun (WGS) entry which is preliminary data.</text>
</comment>
<dbReference type="InterPro" id="IPR036910">
    <property type="entry name" value="HMG_box_dom_sf"/>
</dbReference>
<dbReference type="Proteomes" id="UP000789508">
    <property type="component" value="Unassembled WGS sequence"/>
</dbReference>
<evidence type="ECO:0000313" key="2">
    <source>
        <dbReference type="Proteomes" id="UP000789508"/>
    </source>
</evidence>
<dbReference type="OrthoDB" id="6247875at2759"/>
<name>A0A9N9AV74_9GLOM</name>
<dbReference type="SUPFAM" id="SSF47095">
    <property type="entry name" value="HMG-box"/>
    <property type="match status" value="1"/>
</dbReference>
<gene>
    <name evidence="1" type="ORF">ALEPTO_LOCUS5525</name>
</gene>
<evidence type="ECO:0000313" key="1">
    <source>
        <dbReference type="EMBL" id="CAG8543459.1"/>
    </source>
</evidence>
<protein>
    <submittedName>
        <fullName evidence="1">5950_t:CDS:1</fullName>
    </submittedName>
</protein>
<dbReference type="AlphaFoldDB" id="A0A9N9AV74"/>
<proteinExistence type="predicted"/>